<proteinExistence type="predicted"/>
<evidence type="ECO:0000313" key="3">
    <source>
        <dbReference type="Proteomes" id="UP000815677"/>
    </source>
</evidence>
<dbReference type="Pfam" id="PF01179">
    <property type="entry name" value="Cu_amine_oxid"/>
    <property type="match status" value="1"/>
</dbReference>
<dbReference type="Proteomes" id="UP000815677">
    <property type="component" value="Unassembled WGS sequence"/>
</dbReference>
<feature type="domain" description="Copper amine oxidase catalytic" evidence="1">
    <location>
        <begin position="9"/>
        <end position="85"/>
    </location>
</feature>
<keyword evidence="3" id="KW-1185">Reference proteome</keyword>
<reference evidence="2" key="1">
    <citation type="submission" date="2014-09" db="EMBL/GenBank/DDBJ databases">
        <title>Genome sequence of the luminous mushroom Mycena chlorophos for searching fungal bioluminescence genes.</title>
        <authorList>
            <person name="Tanaka Y."/>
            <person name="Kasuga D."/>
            <person name="Oba Y."/>
            <person name="Hase S."/>
            <person name="Sato K."/>
            <person name="Oba Y."/>
            <person name="Sakakibara Y."/>
        </authorList>
    </citation>
    <scope>NUCLEOTIDE SEQUENCE</scope>
</reference>
<gene>
    <name evidence="2" type="ORF">MCHLO_04156</name>
</gene>
<accession>A0ABQ0L686</accession>
<dbReference type="EMBL" id="DF842674">
    <property type="protein sequence ID" value="GAT46652.1"/>
    <property type="molecule type" value="Genomic_DNA"/>
</dbReference>
<sequence length="92" mass="10700">MSPTHLTNLYNKRTEKNMNFAKQHIGVTRRKETELSSSSSMWNINLPGDPPHFYDYFDGESTEQEDLTAWVNLGMHHIPRAEDSRVFLFGEV</sequence>
<evidence type="ECO:0000313" key="2">
    <source>
        <dbReference type="EMBL" id="GAT46652.1"/>
    </source>
</evidence>
<organism evidence="2 3">
    <name type="scientific">Mycena chlorophos</name>
    <name type="common">Agaric fungus</name>
    <name type="synonym">Agaricus chlorophos</name>
    <dbReference type="NCBI Taxonomy" id="658473"/>
    <lineage>
        <taxon>Eukaryota</taxon>
        <taxon>Fungi</taxon>
        <taxon>Dikarya</taxon>
        <taxon>Basidiomycota</taxon>
        <taxon>Agaricomycotina</taxon>
        <taxon>Agaricomycetes</taxon>
        <taxon>Agaricomycetidae</taxon>
        <taxon>Agaricales</taxon>
        <taxon>Marasmiineae</taxon>
        <taxon>Mycenaceae</taxon>
        <taxon>Mycena</taxon>
    </lineage>
</organism>
<evidence type="ECO:0000259" key="1">
    <source>
        <dbReference type="Pfam" id="PF01179"/>
    </source>
</evidence>
<dbReference type="InterPro" id="IPR036460">
    <property type="entry name" value="Cu_amine_oxidase_C_sf"/>
</dbReference>
<name>A0ABQ0L686_MYCCL</name>
<dbReference type="Gene3D" id="2.70.98.20">
    <property type="entry name" value="Copper amine oxidase, catalytic domain"/>
    <property type="match status" value="1"/>
</dbReference>
<protein>
    <submittedName>
        <fullName evidence="2">Amine oxidase catalytic domain-containing protein</fullName>
    </submittedName>
</protein>
<dbReference type="SUPFAM" id="SSF49998">
    <property type="entry name" value="Amine oxidase catalytic domain"/>
    <property type="match status" value="1"/>
</dbReference>
<dbReference type="InterPro" id="IPR015798">
    <property type="entry name" value="Cu_amine_oxidase_C"/>
</dbReference>